<keyword evidence="3" id="KW-1185">Reference proteome</keyword>
<dbReference type="EMBL" id="MLQL01000105">
    <property type="protein sequence ID" value="OQE09672.1"/>
    <property type="molecule type" value="Genomic_DNA"/>
</dbReference>
<sequence length="434" mass="49691">MRMMDKIVDAATFLTENLHGTNTQELLYYHRQELQLAFDSLEKILGSPVSQQVQPSPSPNHGGTHSYRITTTNAQHRPWARDVLSSVPPQLHHPQPCSPARSEVCLEASFIQAQDGCVEAINPLDHPQKTSDKISEFMTGLESQSQAIHHFLNLTEHEATAKDNNWIGDDFFMIDIELSESRVTIYQKFRGWLARYLYAERYLTWAETTYSQPRTKFLVLNEKDFENRTKGRIKEYLIKINRNDEKNHRAIKYGVKYHSFGEIYGSHDVCAILSQVFSKFRNLSYRHFHSLAEEIRNSSKWSSLAREKANWLSMCLSIYSQERVEYEQKCGRKHSVTTEELPVQGQRKRARASSSTVNAEASATADATANASTDNAPINQPAHENINLVRSLDEEPVTTPIGDYDPFQDFNLPPDFDPFQDFNLIDPSQGFDVL</sequence>
<feature type="region of interest" description="Disordered" evidence="1">
    <location>
        <begin position="335"/>
        <end position="382"/>
    </location>
</feature>
<protein>
    <submittedName>
        <fullName evidence="2">Uncharacterized protein</fullName>
    </submittedName>
</protein>
<evidence type="ECO:0000313" key="3">
    <source>
        <dbReference type="Proteomes" id="UP000191342"/>
    </source>
</evidence>
<name>A0A1V6S6J6_9EURO</name>
<evidence type="ECO:0000313" key="2">
    <source>
        <dbReference type="EMBL" id="OQE09672.1"/>
    </source>
</evidence>
<dbReference type="Proteomes" id="UP000191342">
    <property type="component" value="Unassembled WGS sequence"/>
</dbReference>
<evidence type="ECO:0000256" key="1">
    <source>
        <dbReference type="SAM" id="MobiDB-lite"/>
    </source>
</evidence>
<organism evidence="2 3">
    <name type="scientific">Penicillium flavigenum</name>
    <dbReference type="NCBI Taxonomy" id="254877"/>
    <lineage>
        <taxon>Eukaryota</taxon>
        <taxon>Fungi</taxon>
        <taxon>Dikarya</taxon>
        <taxon>Ascomycota</taxon>
        <taxon>Pezizomycotina</taxon>
        <taxon>Eurotiomycetes</taxon>
        <taxon>Eurotiomycetidae</taxon>
        <taxon>Eurotiales</taxon>
        <taxon>Aspergillaceae</taxon>
        <taxon>Penicillium</taxon>
    </lineage>
</organism>
<dbReference type="OrthoDB" id="4297974at2759"/>
<feature type="compositionally biased region" description="Low complexity" evidence="1">
    <location>
        <begin position="358"/>
        <end position="376"/>
    </location>
</feature>
<dbReference type="STRING" id="254877.A0A1V6S6J6"/>
<accession>A0A1V6S6J6</accession>
<proteinExistence type="predicted"/>
<reference evidence="3" key="1">
    <citation type="journal article" date="2017" name="Nat. Microbiol.">
        <title>Global analysis of biosynthetic gene clusters reveals vast potential of secondary metabolite production in Penicillium species.</title>
        <authorList>
            <person name="Nielsen J.C."/>
            <person name="Grijseels S."/>
            <person name="Prigent S."/>
            <person name="Ji B."/>
            <person name="Dainat J."/>
            <person name="Nielsen K.F."/>
            <person name="Frisvad J.C."/>
            <person name="Workman M."/>
            <person name="Nielsen J."/>
        </authorList>
    </citation>
    <scope>NUCLEOTIDE SEQUENCE [LARGE SCALE GENOMIC DNA]</scope>
    <source>
        <strain evidence="3">IBT 14082</strain>
    </source>
</reference>
<comment type="caution">
    <text evidence="2">The sequence shown here is derived from an EMBL/GenBank/DDBJ whole genome shotgun (WGS) entry which is preliminary data.</text>
</comment>
<gene>
    <name evidence="2" type="ORF">PENFLA_c105G07730</name>
</gene>
<dbReference type="AlphaFoldDB" id="A0A1V6S6J6"/>